<protein>
    <submittedName>
        <fullName evidence="2">Uncharacterized protein</fullName>
    </submittedName>
</protein>
<sequence length="157" mass="17369">METSHVASDRASIRLGQHSSSHSASDVGCSRVRCTGAETSLVGVLTLCTDRFRVVVSRKAIRYRYADGNSRFPGLAVVHIRWRARELNSPGAVTRLSVLFRRNKVGLRPRREAWYTYAGTDISRTQALAQRSAADEPVTSVERPGRRADGTTARALR</sequence>
<reference evidence="2" key="1">
    <citation type="submission" date="2022-03" db="EMBL/GenBank/DDBJ databases">
        <authorList>
            <person name="Martin H S."/>
        </authorList>
    </citation>
    <scope>NUCLEOTIDE SEQUENCE</scope>
</reference>
<name>A0ABN8IYI2_9NEOP</name>
<keyword evidence="3" id="KW-1185">Reference proteome</keyword>
<feature type="non-terminal residue" evidence="2">
    <location>
        <position position="1"/>
    </location>
</feature>
<dbReference type="EMBL" id="OW152818">
    <property type="protein sequence ID" value="CAH2070819.1"/>
    <property type="molecule type" value="Genomic_DNA"/>
</dbReference>
<evidence type="ECO:0000313" key="2">
    <source>
        <dbReference type="EMBL" id="CAH2070819.1"/>
    </source>
</evidence>
<dbReference type="Proteomes" id="UP000837857">
    <property type="component" value="Chromosome 6"/>
</dbReference>
<accession>A0ABN8IYI2</accession>
<proteinExistence type="predicted"/>
<feature type="region of interest" description="Disordered" evidence="1">
    <location>
        <begin position="129"/>
        <end position="157"/>
    </location>
</feature>
<organism evidence="2 3">
    <name type="scientific">Iphiclides podalirius</name>
    <name type="common">scarce swallowtail</name>
    <dbReference type="NCBI Taxonomy" id="110791"/>
    <lineage>
        <taxon>Eukaryota</taxon>
        <taxon>Metazoa</taxon>
        <taxon>Ecdysozoa</taxon>
        <taxon>Arthropoda</taxon>
        <taxon>Hexapoda</taxon>
        <taxon>Insecta</taxon>
        <taxon>Pterygota</taxon>
        <taxon>Neoptera</taxon>
        <taxon>Endopterygota</taxon>
        <taxon>Lepidoptera</taxon>
        <taxon>Glossata</taxon>
        <taxon>Ditrysia</taxon>
        <taxon>Papilionoidea</taxon>
        <taxon>Papilionidae</taxon>
        <taxon>Papilioninae</taxon>
        <taxon>Iphiclides</taxon>
    </lineage>
</organism>
<evidence type="ECO:0000313" key="3">
    <source>
        <dbReference type="Proteomes" id="UP000837857"/>
    </source>
</evidence>
<gene>
    <name evidence="2" type="ORF">IPOD504_LOCUS14858</name>
</gene>
<feature type="region of interest" description="Disordered" evidence="1">
    <location>
        <begin position="1"/>
        <end position="27"/>
    </location>
</feature>
<evidence type="ECO:0000256" key="1">
    <source>
        <dbReference type="SAM" id="MobiDB-lite"/>
    </source>
</evidence>